<evidence type="ECO:0000256" key="1">
    <source>
        <dbReference type="SAM" id="Phobius"/>
    </source>
</evidence>
<organism evidence="2 3">
    <name type="scientific">Clostridium thermopalmarium DSM 5974</name>
    <dbReference type="NCBI Taxonomy" id="1121340"/>
    <lineage>
        <taxon>Bacteria</taxon>
        <taxon>Bacillati</taxon>
        <taxon>Bacillota</taxon>
        <taxon>Clostridia</taxon>
        <taxon>Eubacteriales</taxon>
        <taxon>Clostridiaceae</taxon>
        <taxon>Clostridium</taxon>
    </lineage>
</organism>
<sequence length="136" mass="15285">MNKKIIIVVSILVLGILAVILFSTFGRKPFAKLSASEIVSAELFIMPSEKTIDLTDEEDIAELADILKEIAIYREDNSGREYAGQLLQVTIILKNGETHTIGAYNPFLFLNGKCYRTKYEPCQKLNAFGNRILNEQ</sequence>
<protein>
    <recommendedName>
        <fullName evidence="4">DUF4830 domain-containing protein</fullName>
    </recommendedName>
</protein>
<keyword evidence="3" id="KW-1185">Reference proteome</keyword>
<evidence type="ECO:0000313" key="2">
    <source>
        <dbReference type="EMBL" id="PRR74544.1"/>
    </source>
</evidence>
<evidence type="ECO:0008006" key="4">
    <source>
        <dbReference type="Google" id="ProtNLM"/>
    </source>
</evidence>
<evidence type="ECO:0000313" key="3">
    <source>
        <dbReference type="Proteomes" id="UP000239614"/>
    </source>
</evidence>
<gene>
    <name evidence="2" type="ORF">CPAL_08770</name>
</gene>
<dbReference type="Proteomes" id="UP000239614">
    <property type="component" value="Unassembled WGS sequence"/>
</dbReference>
<proteinExistence type="predicted"/>
<dbReference type="RefSeq" id="WP_106024153.1">
    <property type="nucleotide sequence ID" value="NZ_PVXN01000016.1"/>
</dbReference>
<keyword evidence="1" id="KW-1133">Transmembrane helix</keyword>
<dbReference type="EMBL" id="PVXN01000016">
    <property type="protein sequence ID" value="PRR74544.1"/>
    <property type="molecule type" value="Genomic_DNA"/>
</dbReference>
<keyword evidence="1" id="KW-0472">Membrane</keyword>
<accession>A0A2T0AVA9</accession>
<comment type="caution">
    <text evidence="2">The sequence shown here is derived from an EMBL/GenBank/DDBJ whole genome shotgun (WGS) entry which is preliminary data.</text>
</comment>
<reference evidence="2 3" key="1">
    <citation type="submission" date="2018-03" db="EMBL/GenBank/DDBJ databases">
        <title>Genome sequence of Clostridium thermopalmarium DSM 5974.</title>
        <authorList>
            <person name="Poehlein A."/>
            <person name="Daniel R."/>
        </authorList>
    </citation>
    <scope>NUCLEOTIDE SEQUENCE [LARGE SCALE GENOMIC DNA]</scope>
    <source>
        <strain evidence="2 3">DSM 5974</strain>
    </source>
</reference>
<keyword evidence="1" id="KW-0812">Transmembrane</keyword>
<dbReference type="AlphaFoldDB" id="A0A2T0AVA9"/>
<feature type="transmembrane region" description="Helical" evidence="1">
    <location>
        <begin position="6"/>
        <end position="25"/>
    </location>
</feature>
<dbReference type="OrthoDB" id="1925517at2"/>
<name>A0A2T0AVA9_9CLOT</name>